<comment type="caution">
    <text evidence="2">The sequence shown here is derived from an EMBL/GenBank/DDBJ whole genome shotgun (WGS) entry which is preliminary data.</text>
</comment>
<name>A0ABN2XNT6_9ACTN</name>
<dbReference type="Pfam" id="PF13302">
    <property type="entry name" value="Acetyltransf_3"/>
    <property type="match status" value="1"/>
</dbReference>
<protein>
    <submittedName>
        <fullName evidence="2">GNAT family protein</fullName>
    </submittedName>
</protein>
<gene>
    <name evidence="2" type="ORF">GCM10009843_04970</name>
</gene>
<dbReference type="Proteomes" id="UP001500575">
    <property type="component" value="Unassembled WGS sequence"/>
</dbReference>
<reference evidence="2 3" key="1">
    <citation type="journal article" date="2019" name="Int. J. Syst. Evol. Microbiol.">
        <title>The Global Catalogue of Microorganisms (GCM) 10K type strain sequencing project: providing services to taxonomists for standard genome sequencing and annotation.</title>
        <authorList>
            <consortium name="The Broad Institute Genomics Platform"/>
            <consortium name="The Broad Institute Genome Sequencing Center for Infectious Disease"/>
            <person name="Wu L."/>
            <person name="Ma J."/>
        </authorList>
    </citation>
    <scope>NUCLEOTIDE SEQUENCE [LARGE SCALE GENOMIC DNA]</scope>
    <source>
        <strain evidence="2 3">JCM 16021</strain>
    </source>
</reference>
<dbReference type="InterPro" id="IPR016181">
    <property type="entry name" value="Acyl_CoA_acyltransferase"/>
</dbReference>
<dbReference type="Gene3D" id="3.40.630.30">
    <property type="match status" value="1"/>
</dbReference>
<dbReference type="EMBL" id="BAAAQQ010000002">
    <property type="protein sequence ID" value="GAA2115510.1"/>
    <property type="molecule type" value="Genomic_DNA"/>
</dbReference>
<dbReference type="PANTHER" id="PTHR43441:SF2">
    <property type="entry name" value="FAMILY ACETYLTRANSFERASE, PUTATIVE (AFU_ORTHOLOGUE AFUA_7G00850)-RELATED"/>
    <property type="match status" value="1"/>
</dbReference>
<dbReference type="InterPro" id="IPR000182">
    <property type="entry name" value="GNAT_dom"/>
</dbReference>
<dbReference type="InterPro" id="IPR051908">
    <property type="entry name" value="Ribosomal_N-acetyltransferase"/>
</dbReference>
<sequence>MTLPGRTVTLEPLGPEHADALYAALCAPDDAWRWTYRPHEMPASREESDALIDRMVADDSVVTFAIVPTDGVGGGLAQGHATLMRCDPAAGSVEVGGIIYGRALERTVAATEAQVLLMRHVFDDLGYRRYEWKLDHHNALSAAAARRLGFTYEGRFRNALVYKGRNRDTDWFAMTDVDFGRLRPAYDAWLDPTNFDEHGRQRSRLDTTVGVTG</sequence>
<evidence type="ECO:0000259" key="1">
    <source>
        <dbReference type="Pfam" id="PF13302"/>
    </source>
</evidence>
<dbReference type="SUPFAM" id="SSF55729">
    <property type="entry name" value="Acyl-CoA N-acyltransferases (Nat)"/>
    <property type="match status" value="1"/>
</dbReference>
<evidence type="ECO:0000313" key="3">
    <source>
        <dbReference type="Proteomes" id="UP001500575"/>
    </source>
</evidence>
<accession>A0ABN2XNT6</accession>
<feature type="domain" description="N-acetyltransferase" evidence="1">
    <location>
        <begin position="8"/>
        <end position="151"/>
    </location>
</feature>
<organism evidence="2 3">
    <name type="scientific">Nocardioides bigeumensis</name>
    <dbReference type="NCBI Taxonomy" id="433657"/>
    <lineage>
        <taxon>Bacteria</taxon>
        <taxon>Bacillati</taxon>
        <taxon>Actinomycetota</taxon>
        <taxon>Actinomycetes</taxon>
        <taxon>Propionibacteriales</taxon>
        <taxon>Nocardioidaceae</taxon>
        <taxon>Nocardioides</taxon>
    </lineage>
</organism>
<dbReference type="PANTHER" id="PTHR43441">
    <property type="entry name" value="RIBOSOMAL-PROTEIN-SERINE ACETYLTRANSFERASE"/>
    <property type="match status" value="1"/>
</dbReference>
<proteinExistence type="predicted"/>
<evidence type="ECO:0000313" key="2">
    <source>
        <dbReference type="EMBL" id="GAA2115510.1"/>
    </source>
</evidence>
<keyword evidence="3" id="KW-1185">Reference proteome</keyword>